<dbReference type="AlphaFoldDB" id="A0AAE0GWE5"/>
<comment type="caution">
    <text evidence="2">The sequence shown here is derived from an EMBL/GenBank/DDBJ whole genome shotgun (WGS) entry which is preliminary data.</text>
</comment>
<name>A0AAE0GWE5_9CHLO</name>
<proteinExistence type="predicted"/>
<evidence type="ECO:0000256" key="1">
    <source>
        <dbReference type="SAM" id="SignalP"/>
    </source>
</evidence>
<sequence>MYRSCGQRMLYHLFFIQRFLLWSCAIGAVLQDEPGLRRVNVTYSRVFWVHVRKTGTSFGNVVISYGCDLPFRTIVVVPTQWKELDTTFYERLGKTLKDSSCFLHTLVPMATSLRSS</sequence>
<accession>A0AAE0GWE5</accession>
<reference evidence="2 3" key="1">
    <citation type="journal article" date="2015" name="Genome Biol. Evol.">
        <title>Comparative Genomics of a Bacterivorous Green Alga Reveals Evolutionary Causalities and Consequences of Phago-Mixotrophic Mode of Nutrition.</title>
        <authorList>
            <person name="Burns J.A."/>
            <person name="Paasch A."/>
            <person name="Narechania A."/>
            <person name="Kim E."/>
        </authorList>
    </citation>
    <scope>NUCLEOTIDE SEQUENCE [LARGE SCALE GENOMIC DNA]</scope>
    <source>
        <strain evidence="2 3">PLY_AMNH</strain>
    </source>
</reference>
<keyword evidence="3" id="KW-1185">Reference proteome</keyword>
<evidence type="ECO:0000313" key="2">
    <source>
        <dbReference type="EMBL" id="KAK3285432.1"/>
    </source>
</evidence>
<organism evidence="2 3">
    <name type="scientific">Cymbomonas tetramitiformis</name>
    <dbReference type="NCBI Taxonomy" id="36881"/>
    <lineage>
        <taxon>Eukaryota</taxon>
        <taxon>Viridiplantae</taxon>
        <taxon>Chlorophyta</taxon>
        <taxon>Pyramimonadophyceae</taxon>
        <taxon>Pyramimonadales</taxon>
        <taxon>Pyramimonadaceae</taxon>
        <taxon>Cymbomonas</taxon>
    </lineage>
</organism>
<protein>
    <recommendedName>
        <fullName evidence="4">Secreted protein</fullName>
    </recommendedName>
</protein>
<gene>
    <name evidence="2" type="ORF">CYMTET_6964</name>
</gene>
<dbReference type="EMBL" id="LGRX02001816">
    <property type="protein sequence ID" value="KAK3285432.1"/>
    <property type="molecule type" value="Genomic_DNA"/>
</dbReference>
<evidence type="ECO:0008006" key="4">
    <source>
        <dbReference type="Google" id="ProtNLM"/>
    </source>
</evidence>
<feature type="signal peptide" evidence="1">
    <location>
        <begin position="1"/>
        <end position="31"/>
    </location>
</feature>
<keyword evidence="1" id="KW-0732">Signal</keyword>
<feature type="chain" id="PRO_5042135888" description="Secreted protein" evidence="1">
    <location>
        <begin position="32"/>
        <end position="116"/>
    </location>
</feature>
<evidence type="ECO:0000313" key="3">
    <source>
        <dbReference type="Proteomes" id="UP001190700"/>
    </source>
</evidence>
<dbReference type="Proteomes" id="UP001190700">
    <property type="component" value="Unassembled WGS sequence"/>
</dbReference>